<evidence type="ECO:0000256" key="1">
    <source>
        <dbReference type="SAM" id="MobiDB-lite"/>
    </source>
</evidence>
<dbReference type="EMBL" id="AMZH03006756">
    <property type="protein sequence ID" value="RRT63019.1"/>
    <property type="molecule type" value="Genomic_DNA"/>
</dbReference>
<reference evidence="2 3" key="1">
    <citation type="journal article" date="2014" name="Agronomy (Basel)">
        <title>A Draft Genome Sequence for Ensete ventricosum, the Drought-Tolerant Tree Against Hunger.</title>
        <authorList>
            <person name="Harrison J."/>
            <person name="Moore K.A."/>
            <person name="Paszkiewicz K."/>
            <person name="Jones T."/>
            <person name="Grant M."/>
            <person name="Ambacheew D."/>
            <person name="Muzemil S."/>
            <person name="Studholme D.J."/>
        </authorList>
    </citation>
    <scope>NUCLEOTIDE SEQUENCE [LARGE SCALE GENOMIC DNA]</scope>
</reference>
<accession>A0A426ZGB5</accession>
<proteinExistence type="predicted"/>
<dbReference type="Proteomes" id="UP000287651">
    <property type="component" value="Unassembled WGS sequence"/>
</dbReference>
<feature type="compositionally biased region" description="Polar residues" evidence="1">
    <location>
        <begin position="1"/>
        <end position="11"/>
    </location>
</feature>
<gene>
    <name evidence="2" type="ORF">B296_00019811</name>
</gene>
<organism evidence="2 3">
    <name type="scientific">Ensete ventricosum</name>
    <name type="common">Abyssinian banana</name>
    <name type="synonym">Musa ensete</name>
    <dbReference type="NCBI Taxonomy" id="4639"/>
    <lineage>
        <taxon>Eukaryota</taxon>
        <taxon>Viridiplantae</taxon>
        <taxon>Streptophyta</taxon>
        <taxon>Embryophyta</taxon>
        <taxon>Tracheophyta</taxon>
        <taxon>Spermatophyta</taxon>
        <taxon>Magnoliopsida</taxon>
        <taxon>Liliopsida</taxon>
        <taxon>Zingiberales</taxon>
        <taxon>Musaceae</taxon>
        <taxon>Ensete</taxon>
    </lineage>
</organism>
<feature type="compositionally biased region" description="Basic and acidic residues" evidence="1">
    <location>
        <begin position="96"/>
        <end position="111"/>
    </location>
</feature>
<feature type="compositionally biased region" description="Basic and acidic residues" evidence="1">
    <location>
        <begin position="72"/>
        <end position="82"/>
    </location>
</feature>
<feature type="region of interest" description="Disordered" evidence="1">
    <location>
        <begin position="1"/>
        <end position="111"/>
    </location>
</feature>
<sequence length="111" mass="12727">MERNIQSLDQRLQQRRGETRSKRVGISSRLPLGSRKRDCYGSNSKKMKPLVSLKSTMAPKLRLPSDSTAGREGVEDANERQRPTAQPTGRVLRLKSRPEKRPPPDETYIRR</sequence>
<comment type="caution">
    <text evidence="2">The sequence shown here is derived from an EMBL/GenBank/DDBJ whole genome shotgun (WGS) entry which is preliminary data.</text>
</comment>
<name>A0A426ZGB5_ENSVE</name>
<evidence type="ECO:0000313" key="2">
    <source>
        <dbReference type="EMBL" id="RRT63019.1"/>
    </source>
</evidence>
<evidence type="ECO:0000313" key="3">
    <source>
        <dbReference type="Proteomes" id="UP000287651"/>
    </source>
</evidence>
<protein>
    <submittedName>
        <fullName evidence="2">Uncharacterized protein</fullName>
    </submittedName>
</protein>
<dbReference type="AlphaFoldDB" id="A0A426ZGB5"/>